<organism evidence="6 7">
    <name type="scientific">Chironomus riparius</name>
    <dbReference type="NCBI Taxonomy" id="315576"/>
    <lineage>
        <taxon>Eukaryota</taxon>
        <taxon>Metazoa</taxon>
        <taxon>Ecdysozoa</taxon>
        <taxon>Arthropoda</taxon>
        <taxon>Hexapoda</taxon>
        <taxon>Insecta</taxon>
        <taxon>Pterygota</taxon>
        <taxon>Neoptera</taxon>
        <taxon>Endopterygota</taxon>
        <taxon>Diptera</taxon>
        <taxon>Nematocera</taxon>
        <taxon>Chironomoidea</taxon>
        <taxon>Chironomidae</taxon>
        <taxon>Chironominae</taxon>
        <taxon>Chironomus</taxon>
    </lineage>
</organism>
<dbReference type="SUPFAM" id="SSF57362">
    <property type="entry name" value="BPTI-like"/>
    <property type="match status" value="2"/>
</dbReference>
<evidence type="ECO:0000256" key="1">
    <source>
        <dbReference type="ARBA" id="ARBA00022690"/>
    </source>
</evidence>
<gene>
    <name evidence="6" type="ORF">CHIRRI_LOCUS12836</name>
</gene>
<dbReference type="PANTHER" id="PTHR10083">
    <property type="entry name" value="KUNITZ-TYPE PROTEASE INHIBITOR-RELATED"/>
    <property type="match status" value="1"/>
</dbReference>
<dbReference type="InterPro" id="IPR050098">
    <property type="entry name" value="TFPI/VKTCI-like"/>
</dbReference>
<dbReference type="SMART" id="SM00131">
    <property type="entry name" value="KU"/>
    <property type="match status" value="2"/>
</dbReference>
<accession>A0A9N9S836</accession>
<keyword evidence="3" id="KW-1015">Disulfide bond</keyword>
<keyword evidence="2" id="KW-0722">Serine protease inhibitor</keyword>
<reference evidence="6" key="2">
    <citation type="submission" date="2022-10" db="EMBL/GenBank/DDBJ databases">
        <authorList>
            <consortium name="ENA_rothamsted_submissions"/>
            <consortium name="culmorum"/>
            <person name="King R."/>
        </authorList>
    </citation>
    <scope>NUCLEOTIDE SEQUENCE</scope>
</reference>
<proteinExistence type="predicted"/>
<dbReference type="PROSITE" id="PS00280">
    <property type="entry name" value="BPTI_KUNITZ_1"/>
    <property type="match status" value="2"/>
</dbReference>
<feature type="domain" description="BPTI/Kunitz inhibitor" evidence="5">
    <location>
        <begin position="41"/>
        <end position="92"/>
    </location>
</feature>
<keyword evidence="1" id="KW-0646">Protease inhibitor</keyword>
<evidence type="ECO:0000313" key="6">
    <source>
        <dbReference type="EMBL" id="CAG9810019.1"/>
    </source>
</evidence>
<dbReference type="PROSITE" id="PS50279">
    <property type="entry name" value="BPTI_KUNITZ_2"/>
    <property type="match status" value="2"/>
</dbReference>
<evidence type="ECO:0000256" key="2">
    <source>
        <dbReference type="ARBA" id="ARBA00022900"/>
    </source>
</evidence>
<dbReference type="InterPro" id="IPR036880">
    <property type="entry name" value="Kunitz_BPTI_sf"/>
</dbReference>
<evidence type="ECO:0000256" key="3">
    <source>
        <dbReference type="ARBA" id="ARBA00023157"/>
    </source>
</evidence>
<keyword evidence="4" id="KW-1133">Transmembrane helix</keyword>
<dbReference type="PRINTS" id="PR00759">
    <property type="entry name" value="BASICPTASE"/>
</dbReference>
<protein>
    <recommendedName>
        <fullName evidence="5">BPTI/Kunitz inhibitor domain-containing protein</fullName>
    </recommendedName>
</protein>
<dbReference type="GO" id="GO:0004867">
    <property type="term" value="F:serine-type endopeptidase inhibitor activity"/>
    <property type="evidence" value="ECO:0007669"/>
    <property type="project" value="UniProtKB-KW"/>
</dbReference>
<dbReference type="EMBL" id="OU895880">
    <property type="protein sequence ID" value="CAG9810019.1"/>
    <property type="molecule type" value="Genomic_DNA"/>
</dbReference>
<evidence type="ECO:0000313" key="7">
    <source>
        <dbReference type="Proteomes" id="UP001153620"/>
    </source>
</evidence>
<dbReference type="GO" id="GO:0005615">
    <property type="term" value="C:extracellular space"/>
    <property type="evidence" value="ECO:0007669"/>
    <property type="project" value="TreeGrafter"/>
</dbReference>
<feature type="domain" description="BPTI/Kunitz inhibitor" evidence="5">
    <location>
        <begin position="101"/>
        <end position="151"/>
    </location>
</feature>
<dbReference type="Proteomes" id="UP001153620">
    <property type="component" value="Chromosome 4"/>
</dbReference>
<dbReference type="OrthoDB" id="4473401at2759"/>
<keyword evidence="4" id="KW-0472">Membrane</keyword>
<reference evidence="6" key="1">
    <citation type="submission" date="2022-01" db="EMBL/GenBank/DDBJ databases">
        <authorList>
            <person name="King R."/>
        </authorList>
    </citation>
    <scope>NUCLEOTIDE SEQUENCE</scope>
</reference>
<feature type="transmembrane region" description="Helical" evidence="4">
    <location>
        <begin position="202"/>
        <end position="219"/>
    </location>
</feature>
<dbReference type="AlphaFoldDB" id="A0A9N9S836"/>
<sequence>MNQFTNYFQEKKMNKILPVLIFTILQTSKVFSDSEPIQKACGYMSSIGSCDDEYTLKYFYHPEHGDCSRFWYGGCGGNLNRFDTEEKCISTCINPIGRAVCNLPKVRGPCTQNHRMYYFDSDEKQCKVFNYGGCLGNSNRFESMNECHLKCEEAEENDMPRHVGERAQKSAAKSQLQIADDCRDNPNFAKCADVIRRNYCDHVYITIIIITIIYYCITIM</sequence>
<keyword evidence="4" id="KW-0812">Transmembrane</keyword>
<keyword evidence="7" id="KW-1185">Reference proteome</keyword>
<name>A0A9N9S836_9DIPT</name>
<evidence type="ECO:0000256" key="4">
    <source>
        <dbReference type="SAM" id="Phobius"/>
    </source>
</evidence>
<evidence type="ECO:0000259" key="5">
    <source>
        <dbReference type="PROSITE" id="PS50279"/>
    </source>
</evidence>
<dbReference type="Pfam" id="PF00014">
    <property type="entry name" value="Kunitz_BPTI"/>
    <property type="match status" value="2"/>
</dbReference>
<dbReference type="PANTHER" id="PTHR10083:SF373">
    <property type="entry name" value="SERINE PEPTIDASE INHIBITOR, KUNITZ TYPE, 2"/>
    <property type="match status" value="1"/>
</dbReference>
<dbReference type="CDD" id="cd00109">
    <property type="entry name" value="Kunitz-type"/>
    <property type="match status" value="1"/>
</dbReference>
<dbReference type="InterPro" id="IPR020901">
    <property type="entry name" value="Prtase_inh_Kunz-CS"/>
</dbReference>
<dbReference type="Gene3D" id="4.10.410.10">
    <property type="entry name" value="Pancreatic trypsin inhibitor Kunitz domain"/>
    <property type="match status" value="2"/>
</dbReference>
<dbReference type="InterPro" id="IPR002223">
    <property type="entry name" value="Kunitz_BPTI"/>
</dbReference>
<dbReference type="FunFam" id="4.10.410.10:FF:000020">
    <property type="entry name" value="Collagen, type VI, alpha 3"/>
    <property type="match status" value="2"/>
</dbReference>